<organism evidence="1 2">
    <name type="scientific">Rhododendron molle</name>
    <name type="common">Chinese azalea</name>
    <name type="synonym">Azalea mollis</name>
    <dbReference type="NCBI Taxonomy" id="49168"/>
    <lineage>
        <taxon>Eukaryota</taxon>
        <taxon>Viridiplantae</taxon>
        <taxon>Streptophyta</taxon>
        <taxon>Embryophyta</taxon>
        <taxon>Tracheophyta</taxon>
        <taxon>Spermatophyta</taxon>
        <taxon>Magnoliopsida</taxon>
        <taxon>eudicotyledons</taxon>
        <taxon>Gunneridae</taxon>
        <taxon>Pentapetalae</taxon>
        <taxon>asterids</taxon>
        <taxon>Ericales</taxon>
        <taxon>Ericaceae</taxon>
        <taxon>Ericoideae</taxon>
        <taxon>Rhodoreae</taxon>
        <taxon>Rhododendron</taxon>
    </lineage>
</organism>
<evidence type="ECO:0000313" key="1">
    <source>
        <dbReference type="EMBL" id="KAI8559330.1"/>
    </source>
</evidence>
<evidence type="ECO:0000313" key="2">
    <source>
        <dbReference type="Proteomes" id="UP001062846"/>
    </source>
</evidence>
<comment type="caution">
    <text evidence="1">The sequence shown here is derived from an EMBL/GenBank/DDBJ whole genome shotgun (WGS) entry which is preliminary data.</text>
</comment>
<reference evidence="1" key="1">
    <citation type="submission" date="2022-02" db="EMBL/GenBank/DDBJ databases">
        <title>Plant Genome Project.</title>
        <authorList>
            <person name="Zhang R.-G."/>
        </authorList>
    </citation>
    <scope>NUCLEOTIDE SEQUENCE</scope>
    <source>
        <strain evidence="1">AT1</strain>
    </source>
</reference>
<proteinExistence type="predicted"/>
<dbReference type="EMBL" id="CM046391">
    <property type="protein sequence ID" value="KAI8559330.1"/>
    <property type="molecule type" value="Genomic_DNA"/>
</dbReference>
<name>A0ACC0P1H7_RHOML</name>
<keyword evidence="2" id="KW-1185">Reference proteome</keyword>
<dbReference type="Proteomes" id="UP001062846">
    <property type="component" value="Chromosome 4"/>
</dbReference>
<gene>
    <name evidence="1" type="ORF">RHMOL_Rhmol04G0164000</name>
</gene>
<sequence>MAIEGGNPLGDDESLDHDECKKVKGSPTPKPKKDYIQAHMSLCSIVKIISKLSLEQSEAIKEIGLGGLLGLRCMKQDHTLTRWLIKNFDPESSSMDVHGQQLLLTPVEVNNVLGIQCEGAFSYPTTKPVLKKSYLHAVKNVEAMKECNWAKLTLDFLISSVRKCKQKGHLRANGCLLFLVLFFLDHVTTKETCTPCPRSTPSLAHLGDAEISGTMRLLGDYQNKKVYMKFTHIEKQNQASPENTNFEKQNQESSNDEGFEEHNQPSPKTTCICNDSRIAKVESELAEFKKSFDQYRYDDIRMTKVEKELTEMKMIFIENYCVGDRMAKVKTELVGMKSLLTQLVNKVSGKETVSLQPVEVNVVPKKKPDVTISINTDESCLPFQQVEEVNVKSLVKKQPA</sequence>
<protein>
    <submittedName>
        <fullName evidence="1">Uncharacterized protein</fullName>
    </submittedName>
</protein>
<accession>A0ACC0P1H7</accession>